<evidence type="ECO:0000313" key="2">
    <source>
        <dbReference type="EMBL" id="ERG65318.1"/>
    </source>
</evidence>
<feature type="transmembrane region" description="Helical" evidence="1">
    <location>
        <begin position="120"/>
        <end position="140"/>
    </location>
</feature>
<organism evidence="2 3">
    <name type="scientific">Agrococcus pavilionensis RW1</name>
    <dbReference type="NCBI Taxonomy" id="1330458"/>
    <lineage>
        <taxon>Bacteria</taxon>
        <taxon>Bacillati</taxon>
        <taxon>Actinomycetota</taxon>
        <taxon>Actinomycetes</taxon>
        <taxon>Micrococcales</taxon>
        <taxon>Microbacteriaceae</taxon>
        <taxon>Agrococcus</taxon>
    </lineage>
</organism>
<protein>
    <submittedName>
        <fullName evidence="2">Uncharacterized protein</fullName>
    </submittedName>
</protein>
<feature type="transmembrane region" description="Helical" evidence="1">
    <location>
        <begin position="81"/>
        <end position="100"/>
    </location>
</feature>
<dbReference type="AlphaFoldDB" id="U1LDN1"/>
<keyword evidence="3" id="KW-1185">Reference proteome</keyword>
<evidence type="ECO:0000256" key="1">
    <source>
        <dbReference type="SAM" id="Phobius"/>
    </source>
</evidence>
<sequence>MDRAIPFVTSTVAIVSGLALAAIVFLTWQPCAGLGLPATGEPAAACAAISDAGPTGWIGSLWPLALVVALYAAFRAVATHWTAGTIAAVPVLVLLAVAANPAVEATLLGLRTASAGEPPWTGSLTALVLLLAGLLISSTVPRHVATRRPDAARVQLVQA</sequence>
<keyword evidence="1" id="KW-0812">Transmembrane</keyword>
<feature type="transmembrane region" description="Helical" evidence="1">
    <location>
        <begin position="57"/>
        <end position="74"/>
    </location>
</feature>
<dbReference type="EMBL" id="ASHR01000005">
    <property type="protein sequence ID" value="ERG65318.1"/>
    <property type="molecule type" value="Genomic_DNA"/>
</dbReference>
<gene>
    <name evidence="2" type="ORF">L332_12835</name>
</gene>
<keyword evidence="1" id="KW-1133">Transmembrane helix</keyword>
<feature type="transmembrane region" description="Helical" evidence="1">
    <location>
        <begin position="7"/>
        <end position="28"/>
    </location>
</feature>
<evidence type="ECO:0000313" key="3">
    <source>
        <dbReference type="Proteomes" id="UP000016462"/>
    </source>
</evidence>
<comment type="caution">
    <text evidence="2">The sequence shown here is derived from an EMBL/GenBank/DDBJ whole genome shotgun (WGS) entry which is preliminary data.</text>
</comment>
<dbReference type="Proteomes" id="UP000016462">
    <property type="component" value="Unassembled WGS sequence"/>
</dbReference>
<accession>U1LDN1</accession>
<keyword evidence="1" id="KW-0472">Membrane</keyword>
<proteinExistence type="predicted"/>
<reference evidence="2 3" key="1">
    <citation type="journal article" date="2013" name="Genome Announc.">
        <title>First draft genome sequence from a member of the genus agrococcus, isolated from modern microbialites.</title>
        <authorList>
            <person name="White R.A.III."/>
            <person name="Grassa C.J."/>
            <person name="Suttle C.A."/>
        </authorList>
    </citation>
    <scope>NUCLEOTIDE SEQUENCE [LARGE SCALE GENOMIC DNA]</scope>
    <source>
        <strain evidence="2 3">RW1</strain>
    </source>
</reference>
<name>U1LDN1_9MICO</name>
<dbReference type="RefSeq" id="WP_021064847.1">
    <property type="nucleotide sequence ID" value="NZ_ASHR01000005.1"/>
</dbReference>